<dbReference type="Pfam" id="PF05661">
    <property type="entry name" value="DUF808"/>
    <property type="match status" value="1"/>
</dbReference>
<reference evidence="3" key="1">
    <citation type="journal article" date="2019" name="Microbiol. Resour. Announc.">
        <title>Complete Genome Sequence of Halomonas olivaria, a Moderately Halophilic Bacterium Isolated from Olive Processing Effluents, Obtained by Nanopore Sequencing.</title>
        <authorList>
            <person name="Nagata S."/>
            <person name="Ii K.M."/>
            <person name="Tsukimi T."/>
            <person name="Miura M.C."/>
            <person name="Galipon J."/>
            <person name="Arakawa K."/>
        </authorList>
    </citation>
    <scope>NUCLEOTIDE SEQUENCE [LARGE SCALE GENOMIC DNA]</scope>
    <source>
        <strain evidence="3">TYRC17</strain>
    </source>
</reference>
<organism evidence="2 3">
    <name type="scientific">Vreelandella olivaria</name>
    <dbReference type="NCBI Taxonomy" id="390919"/>
    <lineage>
        <taxon>Bacteria</taxon>
        <taxon>Pseudomonadati</taxon>
        <taxon>Pseudomonadota</taxon>
        <taxon>Gammaproteobacteria</taxon>
        <taxon>Oceanospirillales</taxon>
        <taxon>Halomonadaceae</taxon>
        <taxon>Vreelandella</taxon>
    </lineage>
</organism>
<gene>
    <name evidence="2" type="ORF">HORIV_12120</name>
</gene>
<keyword evidence="1" id="KW-1133">Transmembrane helix</keyword>
<keyword evidence="1" id="KW-0472">Membrane</keyword>
<evidence type="ECO:0000256" key="1">
    <source>
        <dbReference type="SAM" id="Phobius"/>
    </source>
</evidence>
<keyword evidence="3" id="KW-1185">Reference proteome</keyword>
<name>A0ABM7GE34_9GAMM</name>
<dbReference type="EMBL" id="AP019416">
    <property type="protein sequence ID" value="BBI48791.1"/>
    <property type="molecule type" value="Genomic_DNA"/>
</dbReference>
<dbReference type="Proteomes" id="UP000289555">
    <property type="component" value="Chromosome"/>
</dbReference>
<feature type="transmembrane region" description="Helical" evidence="1">
    <location>
        <begin position="6"/>
        <end position="26"/>
    </location>
</feature>
<evidence type="ECO:0000313" key="3">
    <source>
        <dbReference type="Proteomes" id="UP000289555"/>
    </source>
</evidence>
<sequence length="65" mass="7307">MALLLNHFLPALLPIILMVGGTYLAFEGAEKVWHKLSGQHDDDKPAVEKGRRPRNRSWVAPFVPT</sequence>
<keyword evidence="1" id="KW-0812">Transmembrane</keyword>
<proteinExistence type="predicted"/>
<protein>
    <submittedName>
        <fullName evidence="2">Uncharacterized protein</fullName>
    </submittedName>
</protein>
<evidence type="ECO:0000313" key="2">
    <source>
        <dbReference type="EMBL" id="BBI48791.1"/>
    </source>
</evidence>
<accession>A0ABM7GE34</accession>
<dbReference type="InterPro" id="IPR008526">
    <property type="entry name" value="YedI"/>
</dbReference>